<dbReference type="AlphaFoldDB" id="A0A432ZC82"/>
<evidence type="ECO:0000256" key="3">
    <source>
        <dbReference type="ARBA" id="ARBA00022801"/>
    </source>
</evidence>
<feature type="binding site" evidence="4">
    <location>
        <position position="126"/>
    </location>
    <ligand>
        <name>a divalent metal cation</name>
        <dbReference type="ChEBI" id="CHEBI:60240"/>
        <label>2</label>
    </ligand>
</feature>
<dbReference type="PANTHER" id="PTHR46124">
    <property type="entry name" value="D-AMINOACYL-TRNA DEACYLASE"/>
    <property type="match status" value="1"/>
</dbReference>
<gene>
    <name evidence="5" type="ORF">CWI83_10470</name>
</gene>
<feature type="binding site" evidence="4">
    <location>
        <position position="153"/>
    </location>
    <ligand>
        <name>a divalent metal cation</name>
        <dbReference type="ChEBI" id="CHEBI:60240"/>
        <label>2</label>
    </ligand>
</feature>
<dbReference type="GO" id="GO:0016788">
    <property type="term" value="F:hydrolase activity, acting on ester bonds"/>
    <property type="evidence" value="ECO:0007669"/>
    <property type="project" value="InterPro"/>
</dbReference>
<comment type="caution">
    <text evidence="5">The sequence shown here is derived from an EMBL/GenBank/DDBJ whole genome shotgun (WGS) entry which is preliminary data.</text>
</comment>
<accession>A0A432ZC82</accession>
<dbReference type="PANTHER" id="PTHR46124:SF3">
    <property type="entry name" value="HYDROLASE"/>
    <property type="match status" value="1"/>
</dbReference>
<evidence type="ECO:0000256" key="4">
    <source>
        <dbReference type="PIRSR" id="PIRSR005902-1"/>
    </source>
</evidence>
<evidence type="ECO:0000256" key="2">
    <source>
        <dbReference type="ARBA" id="ARBA00022723"/>
    </source>
</evidence>
<dbReference type="InterPro" id="IPR018228">
    <property type="entry name" value="DNase_TatD-rel_CS"/>
</dbReference>
<dbReference type="PROSITE" id="PS01137">
    <property type="entry name" value="TATD_1"/>
    <property type="match status" value="1"/>
</dbReference>
<dbReference type="Proteomes" id="UP000288279">
    <property type="component" value="Unassembled WGS sequence"/>
</dbReference>
<dbReference type="EMBL" id="PIQG01000006">
    <property type="protein sequence ID" value="RUO75546.1"/>
    <property type="molecule type" value="Genomic_DNA"/>
</dbReference>
<reference evidence="5 6" key="1">
    <citation type="journal article" date="2011" name="Front. Microbiol.">
        <title>Genomic signatures of strain selection and enhancement in Bacillus atrophaeus var. globigii, a historical biowarfare simulant.</title>
        <authorList>
            <person name="Gibbons H.S."/>
            <person name="Broomall S.M."/>
            <person name="McNew L.A."/>
            <person name="Daligault H."/>
            <person name="Chapman C."/>
            <person name="Bruce D."/>
            <person name="Karavis M."/>
            <person name="Krepps M."/>
            <person name="McGregor P.A."/>
            <person name="Hong C."/>
            <person name="Park K.H."/>
            <person name="Akmal A."/>
            <person name="Feldman A."/>
            <person name="Lin J.S."/>
            <person name="Chang W.E."/>
            <person name="Higgs B.W."/>
            <person name="Demirev P."/>
            <person name="Lindquist J."/>
            <person name="Liem A."/>
            <person name="Fochler E."/>
            <person name="Read T.D."/>
            <person name="Tapia R."/>
            <person name="Johnson S."/>
            <person name="Bishop-Lilly K.A."/>
            <person name="Detter C."/>
            <person name="Han C."/>
            <person name="Sozhamannan S."/>
            <person name="Rosenzweig C.N."/>
            <person name="Skowronski E.W."/>
        </authorList>
    </citation>
    <scope>NUCLEOTIDE SEQUENCE [LARGE SCALE GENOMIC DNA]</scope>
    <source>
        <strain evidence="5 6">PIT1</strain>
    </source>
</reference>
<dbReference type="CDD" id="cd01310">
    <property type="entry name" value="TatD_DNAse"/>
    <property type="match status" value="1"/>
</dbReference>
<dbReference type="Pfam" id="PF01026">
    <property type="entry name" value="TatD_DNase"/>
    <property type="match status" value="1"/>
</dbReference>
<keyword evidence="6" id="KW-1185">Reference proteome</keyword>
<dbReference type="InterPro" id="IPR001130">
    <property type="entry name" value="TatD-like"/>
</dbReference>
<keyword evidence="3" id="KW-0378">Hydrolase</keyword>
<protein>
    <submittedName>
        <fullName evidence="5">TatD family deoxyribonuclease</fullName>
    </submittedName>
</protein>
<comment type="similarity">
    <text evidence="1">Belongs to the metallo-dependent hydrolases superfamily. TatD-type hydrolase family.</text>
</comment>
<feature type="binding site" evidence="4">
    <location>
        <position position="203"/>
    </location>
    <ligand>
        <name>a divalent metal cation</name>
        <dbReference type="ChEBI" id="CHEBI:60240"/>
        <label>1</label>
    </ligand>
</feature>
<dbReference type="GO" id="GO:0046872">
    <property type="term" value="F:metal ion binding"/>
    <property type="evidence" value="ECO:0007669"/>
    <property type="project" value="UniProtKB-KW"/>
</dbReference>
<sequence>MFEFFDTHCHIDFAQFDRDRKAVLQRAYDAGVRHIIVPGTSHSEQVKLPLESPIQFHFAVGLHPYFIEQHQVDDCRWLEQQLGSDPTLLVGEIGLDQTRPKYAWQLELFEQQIALAATYQRPVILHHRKTQADLLRVIDRYRSALPAVAGCLHAFSGSYEQGLEWVRRGFKLGVGGTITYPRAKKTRAACARLPLEALVLETDAPDMPIFGHQGERNEPASVADVFAALVELRTESPAHMAAQLWRNSQTLLR</sequence>
<evidence type="ECO:0000256" key="1">
    <source>
        <dbReference type="ARBA" id="ARBA00009275"/>
    </source>
</evidence>
<feature type="binding site" evidence="4">
    <location>
        <position position="92"/>
    </location>
    <ligand>
        <name>a divalent metal cation</name>
        <dbReference type="ChEBI" id="CHEBI:60240"/>
        <label>1</label>
    </ligand>
</feature>
<evidence type="ECO:0000313" key="6">
    <source>
        <dbReference type="Proteomes" id="UP000288279"/>
    </source>
</evidence>
<dbReference type="GO" id="GO:0005829">
    <property type="term" value="C:cytosol"/>
    <property type="evidence" value="ECO:0007669"/>
    <property type="project" value="TreeGrafter"/>
</dbReference>
<dbReference type="FunFam" id="3.20.20.140:FF:000005">
    <property type="entry name" value="TatD family hydrolase"/>
    <property type="match status" value="1"/>
</dbReference>
<organism evidence="5 6">
    <name type="scientific">Pseudidiomarina taiwanensis</name>
    <dbReference type="NCBI Taxonomy" id="337250"/>
    <lineage>
        <taxon>Bacteria</taxon>
        <taxon>Pseudomonadati</taxon>
        <taxon>Pseudomonadota</taxon>
        <taxon>Gammaproteobacteria</taxon>
        <taxon>Alteromonadales</taxon>
        <taxon>Idiomarinaceae</taxon>
        <taxon>Pseudidiomarina</taxon>
    </lineage>
</organism>
<keyword evidence="2 4" id="KW-0479">Metal-binding</keyword>
<feature type="binding site" evidence="4">
    <location>
        <position position="8"/>
    </location>
    <ligand>
        <name>a divalent metal cation</name>
        <dbReference type="ChEBI" id="CHEBI:60240"/>
        <label>1</label>
    </ligand>
</feature>
<dbReference type="SUPFAM" id="SSF51556">
    <property type="entry name" value="Metallo-dependent hydrolases"/>
    <property type="match status" value="1"/>
</dbReference>
<evidence type="ECO:0000313" key="5">
    <source>
        <dbReference type="EMBL" id="RUO75546.1"/>
    </source>
</evidence>
<feature type="binding site" evidence="4">
    <location>
        <position position="10"/>
    </location>
    <ligand>
        <name>a divalent metal cation</name>
        <dbReference type="ChEBI" id="CHEBI:60240"/>
        <label>1</label>
    </ligand>
</feature>
<dbReference type="InterPro" id="IPR032466">
    <property type="entry name" value="Metal_Hydrolase"/>
</dbReference>
<name>A0A432ZC82_9GAMM</name>
<dbReference type="PIRSF" id="PIRSF005902">
    <property type="entry name" value="DNase_TatD"/>
    <property type="match status" value="1"/>
</dbReference>
<proteinExistence type="inferred from homology"/>
<dbReference type="OrthoDB" id="9810005at2"/>
<dbReference type="Gene3D" id="3.20.20.140">
    <property type="entry name" value="Metal-dependent hydrolases"/>
    <property type="match status" value="1"/>
</dbReference>
<dbReference type="RefSeq" id="WP_126828764.1">
    <property type="nucleotide sequence ID" value="NZ_PIQG01000006.1"/>
</dbReference>